<name>A0A1I7T6I3_9PELO</name>
<dbReference type="Proteomes" id="UP000095282">
    <property type="component" value="Unplaced"/>
</dbReference>
<evidence type="ECO:0000313" key="1">
    <source>
        <dbReference type="Proteomes" id="UP000095282"/>
    </source>
</evidence>
<organism evidence="1 2">
    <name type="scientific">Caenorhabditis tropicalis</name>
    <dbReference type="NCBI Taxonomy" id="1561998"/>
    <lineage>
        <taxon>Eukaryota</taxon>
        <taxon>Metazoa</taxon>
        <taxon>Ecdysozoa</taxon>
        <taxon>Nematoda</taxon>
        <taxon>Chromadorea</taxon>
        <taxon>Rhabditida</taxon>
        <taxon>Rhabditina</taxon>
        <taxon>Rhabditomorpha</taxon>
        <taxon>Rhabditoidea</taxon>
        <taxon>Rhabditidae</taxon>
        <taxon>Peloderinae</taxon>
        <taxon>Caenorhabditis</taxon>
    </lineage>
</organism>
<evidence type="ECO:0000313" key="2">
    <source>
        <dbReference type="WBParaSite" id="Csp11.Scaffold522.g2885.t1"/>
    </source>
</evidence>
<protein>
    <submittedName>
        <fullName evidence="2">Ovule protein</fullName>
    </submittedName>
</protein>
<accession>A0A1I7T6I3</accession>
<dbReference type="AlphaFoldDB" id="A0A1I7T6I3"/>
<sequence>MMIQDHGSFSTFAMISTNNLLRKSVKDMIKRRNCLTNQSVSHDAASSGGLILQDRKSLIFHVRMSQQ</sequence>
<reference evidence="2" key="1">
    <citation type="submission" date="2016-11" db="UniProtKB">
        <authorList>
            <consortium name="WormBaseParasite"/>
        </authorList>
    </citation>
    <scope>IDENTIFICATION</scope>
</reference>
<keyword evidence="1" id="KW-1185">Reference proteome</keyword>
<proteinExistence type="predicted"/>
<dbReference type="WBParaSite" id="Csp11.Scaffold522.g2885.t1">
    <property type="protein sequence ID" value="Csp11.Scaffold522.g2885.t1"/>
    <property type="gene ID" value="Csp11.Scaffold522.g2885"/>
</dbReference>